<dbReference type="Proteomes" id="UP000463700">
    <property type="component" value="Unassembled WGS sequence"/>
</dbReference>
<dbReference type="RefSeq" id="WP_154566551.1">
    <property type="nucleotide sequence ID" value="NZ_JAQQFQ010000026.1"/>
</dbReference>
<accession>A0A6N6W5G0</accession>
<name>A0A6N6W5G0_9BURK</name>
<organism evidence="1 2">
    <name type="scientific">Paraburkholderia madseniana</name>
    <dbReference type="NCBI Taxonomy" id="2599607"/>
    <lineage>
        <taxon>Bacteria</taxon>
        <taxon>Pseudomonadati</taxon>
        <taxon>Pseudomonadota</taxon>
        <taxon>Betaproteobacteria</taxon>
        <taxon>Burkholderiales</taxon>
        <taxon>Burkholderiaceae</taxon>
        <taxon>Paraburkholderia</taxon>
    </lineage>
</organism>
<comment type="caution">
    <text evidence="1">The sequence shown here is derived from an EMBL/GenBank/DDBJ whole genome shotgun (WGS) entry which is preliminary data.</text>
</comment>
<dbReference type="Gene3D" id="3.40.470.10">
    <property type="entry name" value="Uracil-DNA glycosylase-like domain"/>
    <property type="match status" value="1"/>
</dbReference>
<evidence type="ECO:0000313" key="2">
    <source>
        <dbReference type="Proteomes" id="UP000463700"/>
    </source>
</evidence>
<gene>
    <name evidence="1" type="ORF">FSO04_37645</name>
</gene>
<dbReference type="InterPro" id="IPR036895">
    <property type="entry name" value="Uracil-DNA_glycosylase-like_sf"/>
</dbReference>
<dbReference type="AlphaFoldDB" id="A0A6N6W5G0"/>
<reference evidence="1 2" key="1">
    <citation type="journal article" date="2020" name="Int. J. Syst. Evol. Microbiol.">
        <title>Paraburkholderia madseniana sp. nov., a phenolic acid-degrading bacterium isolated from acidic forest soil.</title>
        <authorList>
            <person name="Wilhelm R.C."/>
            <person name="Murphy S.J.L."/>
            <person name="Feriancek N.M."/>
            <person name="Karasz D.C."/>
            <person name="DeRito C.M."/>
            <person name="Newman J.D."/>
            <person name="Buckley D.H."/>
        </authorList>
    </citation>
    <scope>NUCLEOTIDE SEQUENCE [LARGE SCALE GENOMIC DNA]</scope>
    <source>
        <strain evidence="1 2">RP11</strain>
    </source>
</reference>
<proteinExistence type="predicted"/>
<sequence>MYGHWLEQELTTVGARVIVALGVTVLKDRNAHPRDALGNVVVHGERLVVTTYLPSFALRAPDAATRERTYSAIVSGLRHACEFVHERRGSDR</sequence>
<dbReference type="EMBL" id="VOSW01000110">
    <property type="protein sequence ID" value="KAE8754800.1"/>
    <property type="molecule type" value="Genomic_DNA"/>
</dbReference>
<dbReference type="OrthoDB" id="5290748at2"/>
<dbReference type="SUPFAM" id="SSF52141">
    <property type="entry name" value="Uracil-DNA glycosylase-like"/>
    <property type="match status" value="1"/>
</dbReference>
<protein>
    <submittedName>
        <fullName evidence="1">Uncharacterized protein</fullName>
    </submittedName>
</protein>
<evidence type="ECO:0000313" key="1">
    <source>
        <dbReference type="EMBL" id="KAE8754800.1"/>
    </source>
</evidence>